<dbReference type="InterPro" id="IPR003342">
    <property type="entry name" value="ArnT-like_N"/>
</dbReference>
<gene>
    <name evidence="8" type="ORF">QR98_0049980</name>
</gene>
<keyword evidence="6" id="KW-0472">Membrane</keyword>
<evidence type="ECO:0000256" key="5">
    <source>
        <dbReference type="ARBA" id="ARBA00022989"/>
    </source>
</evidence>
<dbReference type="PANTHER" id="PTHR44216:SF3">
    <property type="entry name" value="PROTEIN O-MANNOSYL-TRANSFERASE TMTC2"/>
    <property type="match status" value="1"/>
</dbReference>
<evidence type="ECO:0000259" key="7">
    <source>
        <dbReference type="Pfam" id="PF02366"/>
    </source>
</evidence>
<sequence>MKWIKNAQNSFRKNKIELQHYLSILLFGCVIYLNSLNADFTYDDNRAILNNDDVTSNSSWYQLLINDFWGTPIRSSNSHGSYRPITVASFRINHAIHGAHPFGYHLTNLILHLIVTIIYTIVIDKILQNRKRQTLIASFLFASHPIHVESVTSIVGRADIGAAFFYLLSLFHYLKFINDSKSSKSKKKHLFATLIYATLSMLTKEHGITCLLLTDLYLFHAPIGLN</sequence>
<evidence type="ECO:0000313" key="9">
    <source>
        <dbReference type="Proteomes" id="UP000616769"/>
    </source>
</evidence>
<evidence type="ECO:0000256" key="4">
    <source>
        <dbReference type="ARBA" id="ARBA00022692"/>
    </source>
</evidence>
<dbReference type="AlphaFoldDB" id="A0A132A6C8"/>
<feature type="domain" description="ArnT-like N-terminal" evidence="7">
    <location>
        <begin position="100"/>
        <end position="212"/>
    </location>
</feature>
<keyword evidence="5" id="KW-1133">Transmembrane helix</keyword>
<evidence type="ECO:0000256" key="6">
    <source>
        <dbReference type="ARBA" id="ARBA00023136"/>
    </source>
</evidence>
<dbReference type="EMBL" id="JXLN01010911">
    <property type="protein sequence ID" value="KPM06521.1"/>
    <property type="molecule type" value="Genomic_DNA"/>
</dbReference>
<reference evidence="8 9" key="1">
    <citation type="journal article" date="2015" name="Parasit. Vectors">
        <title>Draft genome of the scabies mite.</title>
        <authorList>
            <person name="Rider S.D.Jr."/>
            <person name="Morgan M.S."/>
            <person name="Arlian L.G."/>
        </authorList>
    </citation>
    <scope>NUCLEOTIDE SEQUENCE [LARGE SCALE GENOMIC DNA]</scope>
    <source>
        <strain evidence="8">Arlian Lab</strain>
    </source>
</reference>
<comment type="caution">
    <text evidence="8">The sequence shown here is derived from an EMBL/GenBank/DDBJ whole genome shotgun (WGS) entry which is preliminary data.</text>
</comment>
<evidence type="ECO:0000313" key="8">
    <source>
        <dbReference type="EMBL" id="KPM06521.1"/>
    </source>
</evidence>
<dbReference type="GO" id="GO:0000030">
    <property type="term" value="F:mannosyltransferase activity"/>
    <property type="evidence" value="ECO:0007669"/>
    <property type="project" value="InterPro"/>
</dbReference>
<dbReference type="PANTHER" id="PTHR44216">
    <property type="entry name" value="PROTEIN O-MANNOSYL-TRANSFERASE TMTC2"/>
    <property type="match status" value="1"/>
</dbReference>
<evidence type="ECO:0000256" key="2">
    <source>
        <dbReference type="ARBA" id="ARBA00022676"/>
    </source>
</evidence>
<dbReference type="InterPro" id="IPR052384">
    <property type="entry name" value="TMTC_O-mannosyltransferase"/>
</dbReference>
<dbReference type="Pfam" id="PF02366">
    <property type="entry name" value="PMT"/>
    <property type="match status" value="1"/>
</dbReference>
<protein>
    <recommendedName>
        <fullName evidence="7">ArnT-like N-terminal domain-containing protein</fullName>
    </recommendedName>
</protein>
<keyword evidence="4" id="KW-0812">Transmembrane</keyword>
<dbReference type="GO" id="GO:0035269">
    <property type="term" value="P:protein O-linked glycosylation via mannose"/>
    <property type="evidence" value="ECO:0007669"/>
    <property type="project" value="TreeGrafter"/>
</dbReference>
<dbReference type="VEuPathDB" id="VectorBase:SSCA004255"/>
<evidence type="ECO:0000256" key="1">
    <source>
        <dbReference type="ARBA" id="ARBA00004127"/>
    </source>
</evidence>
<comment type="subcellular location">
    <subcellularLocation>
        <location evidence="1">Endomembrane system</location>
        <topology evidence="1">Multi-pass membrane protein</topology>
    </subcellularLocation>
</comment>
<dbReference type="PROSITE" id="PS51257">
    <property type="entry name" value="PROKAR_LIPOPROTEIN"/>
    <property type="match status" value="1"/>
</dbReference>
<dbReference type="GO" id="GO:0005789">
    <property type="term" value="C:endoplasmic reticulum membrane"/>
    <property type="evidence" value="ECO:0007669"/>
    <property type="project" value="TreeGrafter"/>
</dbReference>
<name>A0A132A6C8_SARSC</name>
<dbReference type="OrthoDB" id="1658288at2759"/>
<evidence type="ECO:0000256" key="3">
    <source>
        <dbReference type="ARBA" id="ARBA00022679"/>
    </source>
</evidence>
<dbReference type="Proteomes" id="UP000616769">
    <property type="component" value="Unassembled WGS sequence"/>
</dbReference>
<proteinExistence type="predicted"/>
<keyword evidence="2" id="KW-0328">Glycosyltransferase</keyword>
<keyword evidence="3" id="KW-0808">Transferase</keyword>
<organism evidence="8 9">
    <name type="scientific">Sarcoptes scabiei</name>
    <name type="common">Itch mite</name>
    <name type="synonym">Acarus scabiei</name>
    <dbReference type="NCBI Taxonomy" id="52283"/>
    <lineage>
        <taxon>Eukaryota</taxon>
        <taxon>Metazoa</taxon>
        <taxon>Ecdysozoa</taxon>
        <taxon>Arthropoda</taxon>
        <taxon>Chelicerata</taxon>
        <taxon>Arachnida</taxon>
        <taxon>Acari</taxon>
        <taxon>Acariformes</taxon>
        <taxon>Sarcoptiformes</taxon>
        <taxon>Astigmata</taxon>
        <taxon>Psoroptidia</taxon>
        <taxon>Sarcoptoidea</taxon>
        <taxon>Sarcoptidae</taxon>
        <taxon>Sarcoptinae</taxon>
        <taxon>Sarcoptes</taxon>
    </lineage>
</organism>
<accession>A0A132A6C8</accession>